<reference evidence="2" key="1">
    <citation type="journal article" date="2022" name="bioRxiv">
        <title>Sequencing and chromosome-scale assembly of the giantPleurodeles waltlgenome.</title>
        <authorList>
            <person name="Brown T."/>
            <person name="Elewa A."/>
            <person name="Iarovenko S."/>
            <person name="Subramanian E."/>
            <person name="Araus A.J."/>
            <person name="Petzold A."/>
            <person name="Susuki M."/>
            <person name="Suzuki K.-i.T."/>
            <person name="Hayashi T."/>
            <person name="Toyoda A."/>
            <person name="Oliveira C."/>
            <person name="Osipova E."/>
            <person name="Leigh N.D."/>
            <person name="Simon A."/>
            <person name="Yun M.H."/>
        </authorList>
    </citation>
    <scope>NUCLEOTIDE SEQUENCE</scope>
    <source>
        <strain evidence="2">20211129_DDA</strain>
        <tissue evidence="2">Liver</tissue>
    </source>
</reference>
<sequence>MAVQGLDRALTKVYQMVDCGDRGGGQLPPSSRVTILEDGSMQLLAVGELQGPMEEGSSTMQTGSVTEGQEHLVDVVPETLMTDPEEL</sequence>
<dbReference type="Proteomes" id="UP001066276">
    <property type="component" value="Chromosome 8"/>
</dbReference>
<dbReference type="EMBL" id="JANPWB010000012">
    <property type="protein sequence ID" value="KAJ1115943.1"/>
    <property type="molecule type" value="Genomic_DNA"/>
</dbReference>
<gene>
    <name evidence="2" type="ORF">NDU88_004163</name>
</gene>
<organism evidence="2 3">
    <name type="scientific">Pleurodeles waltl</name>
    <name type="common">Iberian ribbed newt</name>
    <dbReference type="NCBI Taxonomy" id="8319"/>
    <lineage>
        <taxon>Eukaryota</taxon>
        <taxon>Metazoa</taxon>
        <taxon>Chordata</taxon>
        <taxon>Craniata</taxon>
        <taxon>Vertebrata</taxon>
        <taxon>Euteleostomi</taxon>
        <taxon>Amphibia</taxon>
        <taxon>Batrachia</taxon>
        <taxon>Caudata</taxon>
        <taxon>Salamandroidea</taxon>
        <taxon>Salamandridae</taxon>
        <taxon>Pleurodelinae</taxon>
        <taxon>Pleurodeles</taxon>
    </lineage>
</organism>
<proteinExistence type="predicted"/>
<feature type="compositionally biased region" description="Polar residues" evidence="1">
    <location>
        <begin position="56"/>
        <end position="67"/>
    </location>
</feature>
<dbReference type="AlphaFoldDB" id="A0AAV7NIK2"/>
<name>A0AAV7NIK2_PLEWA</name>
<evidence type="ECO:0000313" key="2">
    <source>
        <dbReference type="EMBL" id="KAJ1115943.1"/>
    </source>
</evidence>
<feature type="region of interest" description="Disordered" evidence="1">
    <location>
        <begin position="52"/>
        <end position="87"/>
    </location>
</feature>
<comment type="caution">
    <text evidence="2">The sequence shown here is derived from an EMBL/GenBank/DDBJ whole genome shotgun (WGS) entry which is preliminary data.</text>
</comment>
<evidence type="ECO:0000256" key="1">
    <source>
        <dbReference type="SAM" id="MobiDB-lite"/>
    </source>
</evidence>
<evidence type="ECO:0000313" key="3">
    <source>
        <dbReference type="Proteomes" id="UP001066276"/>
    </source>
</evidence>
<accession>A0AAV7NIK2</accession>
<keyword evidence="3" id="KW-1185">Reference proteome</keyword>
<protein>
    <submittedName>
        <fullName evidence="2">Uncharacterized protein</fullName>
    </submittedName>
</protein>